<dbReference type="PRINTS" id="PR00315">
    <property type="entry name" value="ELONGATNFCT"/>
</dbReference>
<dbReference type="InterPro" id="IPR009000">
    <property type="entry name" value="Transl_B-barrel_sf"/>
</dbReference>
<name>A0A835U601_VANPL</name>
<keyword evidence="5" id="KW-0342">GTP-binding</keyword>
<dbReference type="Gene3D" id="2.40.30.10">
    <property type="entry name" value="Translation factors"/>
    <property type="match status" value="2"/>
</dbReference>
<proteinExistence type="inferred from homology"/>
<evidence type="ECO:0000313" key="10">
    <source>
        <dbReference type="EMBL" id="KAG0450879.1"/>
    </source>
</evidence>
<evidence type="ECO:0000256" key="2">
    <source>
        <dbReference type="ARBA" id="ARBA00007249"/>
    </source>
</evidence>
<dbReference type="GO" id="GO:0005525">
    <property type="term" value="F:GTP binding"/>
    <property type="evidence" value="ECO:0007669"/>
    <property type="project" value="UniProtKB-KW"/>
</dbReference>
<dbReference type="SUPFAM" id="SSF50465">
    <property type="entry name" value="EF-Tu/eEF-1alpha/eIF2-gamma C-terminal domain"/>
    <property type="match status" value="1"/>
</dbReference>
<feature type="region of interest" description="Disordered" evidence="7">
    <location>
        <begin position="290"/>
        <end position="310"/>
    </location>
</feature>
<feature type="coiled-coil region" evidence="6">
    <location>
        <begin position="311"/>
        <end position="338"/>
    </location>
</feature>
<dbReference type="InterPro" id="IPR009001">
    <property type="entry name" value="Transl_elong_EF1A/Init_IF2_C"/>
</dbReference>
<dbReference type="AlphaFoldDB" id="A0A835U601"/>
<sequence length="762" mass="83080">MAWPPVLLVSSFVLVVLSPTYAVDSKNNPADQLVAVINANRTASKSSELIDNPGLGCIALQYIKAYEGQCSEVGDMKKPPDSSFVDAFAPNCGVRAQSLTPITGRLLGCQSKYVSPDEAFSNILVQNSRSLQILHDKNHTDVGAAVTGTDGGSPYFWCVLFSSGKKNGSFVFENGEAKTVHPGCFSGNNDDCSAAAQFAALGSVVWKIIAGVLASAVQHPYASSRQTSLLFFAGYLPLVSLTLPSPILAASFSNLHDGILPLSASLISAAGISFASSSVVGFVDEHYGAEPNIPEAEGSDESPSTAFQGGQEEIESHLKDLQLENKEIEESVGHEETREIEENDEEKKRHLNVVFIGHVDAGKSTTGGQILLLSGQVDERTIQKYEKEAKEKNRESWYMAYIMDTNEEERIKGHKSYVPNMISGASQADVGVLVISARKGEFETGYEKGGQTREHVQLSKTLGVSKLVVVVNKMDDPTVHWSKERYDEIEAKMIPFLKSSGYNVKKDVHFLPISGLIGSNMATRVDKKICSWWDGPCLFEVLDVIEIPLRDPKGPVRMPIIDKYKDMGTILMGKIESGTIHEGDSLWVMPNKAPVKVISIYCDENRARRAGPGENVRVKLSGVEEEDILSGFVLSSIVNPVNAVSEFNAQLQILELLENAIFTAGYKAILHIHSIVEECEIVELIEEIDVRKKKGADPKKSKSKRKPLFVKNGAVVVCRIQVSNLICIEKFSDFPQLGRFTLRTEGKTIAVGKVVALPISVS</sequence>
<evidence type="ECO:0000313" key="11">
    <source>
        <dbReference type="Proteomes" id="UP000639772"/>
    </source>
</evidence>
<evidence type="ECO:0000259" key="9">
    <source>
        <dbReference type="PROSITE" id="PS51722"/>
    </source>
</evidence>
<dbReference type="InterPro" id="IPR027417">
    <property type="entry name" value="P-loop_NTPase"/>
</dbReference>
<comment type="similarity">
    <text evidence="2">Belongs to the TRAFAC class translation factor GTPase superfamily. Classic translation factor GTPase family. EF-Tu/EF-1A subfamily.</text>
</comment>
<dbReference type="Pfam" id="PF22594">
    <property type="entry name" value="GTP-eEF1A_C"/>
    <property type="match status" value="1"/>
</dbReference>
<dbReference type="CDD" id="cd03704">
    <property type="entry name" value="eRF3_C_III"/>
    <property type="match status" value="1"/>
</dbReference>
<dbReference type="Pfam" id="PF03144">
    <property type="entry name" value="GTP_EFTU_D2"/>
    <property type="match status" value="1"/>
</dbReference>
<comment type="caution">
    <text evidence="10">The sequence shown here is derived from an EMBL/GenBank/DDBJ whole genome shotgun (WGS) entry which is preliminary data.</text>
</comment>
<dbReference type="OrthoDB" id="342024at2759"/>
<evidence type="ECO:0000256" key="1">
    <source>
        <dbReference type="ARBA" id="ARBA00003982"/>
    </source>
</evidence>
<accession>A0A835U601</accession>
<dbReference type="InterPro" id="IPR050100">
    <property type="entry name" value="TRAFAC_GTPase_members"/>
</dbReference>
<dbReference type="PANTHER" id="PTHR23115">
    <property type="entry name" value="TRANSLATION FACTOR"/>
    <property type="match status" value="1"/>
</dbReference>
<dbReference type="PROSITE" id="PS51722">
    <property type="entry name" value="G_TR_2"/>
    <property type="match status" value="1"/>
</dbReference>
<dbReference type="Gene3D" id="3.40.50.300">
    <property type="entry name" value="P-loop containing nucleotide triphosphate hydrolases"/>
    <property type="match status" value="2"/>
</dbReference>
<dbReference type="GO" id="GO:0003924">
    <property type="term" value="F:GTPase activity"/>
    <property type="evidence" value="ECO:0007669"/>
    <property type="project" value="InterPro"/>
</dbReference>
<organism evidence="10 11">
    <name type="scientific">Vanilla planifolia</name>
    <name type="common">Vanilla</name>
    <dbReference type="NCBI Taxonomy" id="51239"/>
    <lineage>
        <taxon>Eukaryota</taxon>
        <taxon>Viridiplantae</taxon>
        <taxon>Streptophyta</taxon>
        <taxon>Embryophyta</taxon>
        <taxon>Tracheophyta</taxon>
        <taxon>Spermatophyta</taxon>
        <taxon>Magnoliopsida</taxon>
        <taxon>Liliopsida</taxon>
        <taxon>Asparagales</taxon>
        <taxon>Orchidaceae</taxon>
        <taxon>Vanilloideae</taxon>
        <taxon>Vanilleae</taxon>
        <taxon>Vanilla</taxon>
    </lineage>
</organism>
<dbReference type="Pfam" id="PF00009">
    <property type="entry name" value="GTP_EFTU"/>
    <property type="match status" value="1"/>
</dbReference>
<evidence type="ECO:0000256" key="6">
    <source>
        <dbReference type="SAM" id="Coils"/>
    </source>
</evidence>
<gene>
    <name evidence="10" type="ORF">HPP92_026512</name>
</gene>
<dbReference type="FunFam" id="2.40.30.10:FF:000024">
    <property type="entry name" value="Eukaryotic peptide chain release factor GTP-binding subunit ERF3A"/>
    <property type="match status" value="1"/>
</dbReference>
<keyword evidence="8" id="KW-0732">Signal</keyword>
<evidence type="ECO:0000256" key="3">
    <source>
        <dbReference type="ARBA" id="ARBA00022481"/>
    </source>
</evidence>
<evidence type="ECO:0000256" key="4">
    <source>
        <dbReference type="ARBA" id="ARBA00022741"/>
    </source>
</evidence>
<dbReference type="CDD" id="cd01883">
    <property type="entry name" value="EF1_alpha"/>
    <property type="match status" value="1"/>
</dbReference>
<dbReference type="SUPFAM" id="SSF52540">
    <property type="entry name" value="P-loop containing nucleoside triphosphate hydrolases"/>
    <property type="match status" value="1"/>
</dbReference>
<keyword evidence="4" id="KW-0547">Nucleotide-binding</keyword>
<comment type="function">
    <text evidence="1">This protein promotes the GTP-dependent binding of aminoacyl-tRNA to the A-site of ribosomes during protein biosynthesis.</text>
</comment>
<dbReference type="CDD" id="cd04089">
    <property type="entry name" value="eRF3_II"/>
    <property type="match status" value="1"/>
</dbReference>
<dbReference type="EMBL" id="JADCNM010000086">
    <property type="protein sequence ID" value="KAG0450879.1"/>
    <property type="molecule type" value="Genomic_DNA"/>
</dbReference>
<protein>
    <recommendedName>
        <fullName evidence="9">Tr-type G domain-containing protein</fullName>
    </recommendedName>
</protein>
<evidence type="ECO:0000256" key="8">
    <source>
        <dbReference type="SAM" id="SignalP"/>
    </source>
</evidence>
<reference evidence="10 11" key="1">
    <citation type="journal article" date="2020" name="Nat. Food">
        <title>A phased Vanilla planifolia genome enables genetic improvement of flavour and production.</title>
        <authorList>
            <person name="Hasing T."/>
            <person name="Tang H."/>
            <person name="Brym M."/>
            <person name="Khazi F."/>
            <person name="Huang T."/>
            <person name="Chambers A.H."/>
        </authorList>
    </citation>
    <scope>NUCLEOTIDE SEQUENCE [LARGE SCALE GENOMIC DNA]</scope>
    <source>
        <tissue evidence="10">Leaf</tissue>
    </source>
</reference>
<evidence type="ECO:0000256" key="7">
    <source>
        <dbReference type="SAM" id="MobiDB-lite"/>
    </source>
</evidence>
<dbReference type="Proteomes" id="UP000639772">
    <property type="component" value="Unassembled WGS sequence"/>
</dbReference>
<feature type="domain" description="Tr-type G" evidence="9">
    <location>
        <begin position="348"/>
        <end position="553"/>
    </location>
</feature>
<dbReference type="InterPro" id="IPR000795">
    <property type="entry name" value="T_Tr_GTP-bd_dom"/>
</dbReference>
<evidence type="ECO:0000256" key="5">
    <source>
        <dbReference type="ARBA" id="ARBA00023134"/>
    </source>
</evidence>
<feature type="signal peptide" evidence="8">
    <location>
        <begin position="1"/>
        <end position="22"/>
    </location>
</feature>
<dbReference type="SUPFAM" id="SSF50447">
    <property type="entry name" value="Translation proteins"/>
    <property type="match status" value="1"/>
</dbReference>
<keyword evidence="6" id="KW-0175">Coiled coil</keyword>
<keyword evidence="3" id="KW-0488">Methylation</keyword>
<feature type="chain" id="PRO_5032277294" description="Tr-type G domain-containing protein" evidence="8">
    <location>
        <begin position="23"/>
        <end position="762"/>
    </location>
</feature>
<dbReference type="InterPro" id="IPR004161">
    <property type="entry name" value="EFTu-like_2"/>
</dbReference>
<dbReference type="FunFam" id="2.40.30.10:FF:000077">
    <property type="entry name" value="Putative translation elongation/initiation factor family protein"/>
    <property type="match status" value="1"/>
</dbReference>
<dbReference type="InterPro" id="IPR054696">
    <property type="entry name" value="GTP-eEF1A_C"/>
</dbReference>